<evidence type="ECO:0000313" key="2">
    <source>
        <dbReference type="Proteomes" id="UP001055586"/>
    </source>
</evidence>
<dbReference type="EMBL" id="CP090823">
    <property type="protein sequence ID" value="WNS48354.1"/>
    <property type="molecule type" value="Genomic_DNA"/>
</dbReference>
<gene>
    <name evidence="1" type="ORF">LL229_02910</name>
</gene>
<dbReference type="RefSeq" id="WP_014570538.1">
    <property type="nucleotide sequence ID" value="NZ_CP015906.2"/>
</dbReference>
<name>A0AAF0VZL7_LACLL</name>
<organism evidence="1 2">
    <name type="scientific">Lactococcus lactis subsp. lactis</name>
    <name type="common">Streptococcus lactis</name>
    <dbReference type="NCBI Taxonomy" id="1360"/>
    <lineage>
        <taxon>Bacteria</taxon>
        <taxon>Bacillati</taxon>
        <taxon>Bacillota</taxon>
        <taxon>Bacilli</taxon>
        <taxon>Lactobacillales</taxon>
        <taxon>Streptococcaceae</taxon>
        <taxon>Lactococcus</taxon>
    </lineage>
</organism>
<protein>
    <submittedName>
        <fullName evidence="1">Uncharacterized protein</fullName>
    </submittedName>
</protein>
<dbReference type="Proteomes" id="UP001055586">
    <property type="component" value="Chromosome"/>
</dbReference>
<proteinExistence type="predicted"/>
<reference evidence="1" key="1">
    <citation type="submission" date="2023-09" db="EMBL/GenBank/DDBJ databases">
        <title>Complete Genomes and Methylome analysis of Lactococcus lactis subs lactis strains.</title>
        <authorList>
            <person name="Fomenkov A."/>
            <person name="McDonnell B."/>
            <person name="Sun L."/>
            <person name="Van Sinderen D."/>
            <person name="Roberts R.J."/>
        </authorList>
    </citation>
    <scope>NUCLEOTIDE SEQUENCE</scope>
    <source>
        <strain evidence="1">229</strain>
    </source>
</reference>
<sequence length="50" mass="5809">MIKKINVTCEKCKENFIFTTESSVVDKVLDEGHYICFTCEDEKSEDTKND</sequence>
<accession>A0AAF0VZL7</accession>
<evidence type="ECO:0000313" key="1">
    <source>
        <dbReference type="EMBL" id="WNS48354.1"/>
    </source>
</evidence>
<dbReference type="AlphaFoldDB" id="A0AAF0VZL7"/>